<dbReference type="Proteomes" id="UP001163046">
    <property type="component" value="Unassembled WGS sequence"/>
</dbReference>
<gene>
    <name evidence="1" type="ORF">OS493_040248</name>
</gene>
<sequence>MKRERMERSQYVWGRRVTPYVGKERSHMWGRRAPYVGEGRSQYCGEGRNHCGEGRSHSGVRRVNTIYVWLNGDETSYCVGKDDLKPYGYGEGRECHSRWGRRRRLIMWGW</sequence>
<proteinExistence type="predicted"/>
<evidence type="ECO:0000313" key="2">
    <source>
        <dbReference type="Proteomes" id="UP001163046"/>
    </source>
</evidence>
<dbReference type="AlphaFoldDB" id="A0A9W9ZHE6"/>
<keyword evidence="2" id="KW-1185">Reference proteome</keyword>
<evidence type="ECO:0000313" key="1">
    <source>
        <dbReference type="EMBL" id="KAJ7381591.1"/>
    </source>
</evidence>
<protein>
    <submittedName>
        <fullName evidence="1">Uncharacterized protein</fullName>
    </submittedName>
</protein>
<dbReference type="OrthoDB" id="10245678at2759"/>
<accession>A0A9W9ZHE6</accession>
<comment type="caution">
    <text evidence="1">The sequence shown here is derived from an EMBL/GenBank/DDBJ whole genome shotgun (WGS) entry which is preliminary data.</text>
</comment>
<reference evidence="1" key="1">
    <citation type="submission" date="2023-01" db="EMBL/GenBank/DDBJ databases">
        <title>Genome assembly of the deep-sea coral Lophelia pertusa.</title>
        <authorList>
            <person name="Herrera S."/>
            <person name="Cordes E."/>
        </authorList>
    </citation>
    <scope>NUCLEOTIDE SEQUENCE</scope>
    <source>
        <strain evidence="1">USNM1676648</strain>
        <tissue evidence="1">Polyp</tissue>
    </source>
</reference>
<organism evidence="1 2">
    <name type="scientific">Desmophyllum pertusum</name>
    <dbReference type="NCBI Taxonomy" id="174260"/>
    <lineage>
        <taxon>Eukaryota</taxon>
        <taxon>Metazoa</taxon>
        <taxon>Cnidaria</taxon>
        <taxon>Anthozoa</taxon>
        <taxon>Hexacorallia</taxon>
        <taxon>Scleractinia</taxon>
        <taxon>Caryophylliina</taxon>
        <taxon>Caryophylliidae</taxon>
        <taxon>Desmophyllum</taxon>
    </lineage>
</organism>
<dbReference type="EMBL" id="MU826196">
    <property type="protein sequence ID" value="KAJ7381591.1"/>
    <property type="molecule type" value="Genomic_DNA"/>
</dbReference>
<name>A0A9W9ZHE6_9CNID</name>